<evidence type="ECO:0000313" key="2">
    <source>
        <dbReference type="EMBL" id="GBM50192.1"/>
    </source>
</evidence>
<name>A0A4Y2G8N2_ARAVE</name>
<keyword evidence="3" id="KW-1185">Reference proteome</keyword>
<dbReference type="Proteomes" id="UP000499080">
    <property type="component" value="Unassembled WGS sequence"/>
</dbReference>
<comment type="caution">
    <text evidence="2">The sequence shown here is derived from an EMBL/GenBank/DDBJ whole genome shotgun (WGS) entry which is preliminary data.</text>
</comment>
<proteinExistence type="predicted"/>
<sequence>MRPASHSEELPVPHPSVHLVVEDESKAVMEVECEEQDYPTFGTGKHRIKLNHPALIILLLFKLFLLLNFINPLTPSGPQNLTTFVYGGFVDIWIREMDSSAFSLFLLTVDGRKVTGA</sequence>
<keyword evidence="1" id="KW-0472">Membrane</keyword>
<protein>
    <submittedName>
        <fullName evidence="2">Uncharacterized protein</fullName>
    </submittedName>
</protein>
<keyword evidence="1" id="KW-0812">Transmembrane</keyword>
<feature type="transmembrane region" description="Helical" evidence="1">
    <location>
        <begin position="54"/>
        <end position="71"/>
    </location>
</feature>
<evidence type="ECO:0000313" key="3">
    <source>
        <dbReference type="Proteomes" id="UP000499080"/>
    </source>
</evidence>
<accession>A0A4Y2G8N2</accession>
<evidence type="ECO:0000256" key="1">
    <source>
        <dbReference type="SAM" id="Phobius"/>
    </source>
</evidence>
<dbReference type="EMBL" id="BGPR01001289">
    <property type="protein sequence ID" value="GBM50192.1"/>
    <property type="molecule type" value="Genomic_DNA"/>
</dbReference>
<keyword evidence="1" id="KW-1133">Transmembrane helix</keyword>
<gene>
    <name evidence="2" type="ORF">AVEN_134766_1</name>
</gene>
<reference evidence="2 3" key="1">
    <citation type="journal article" date="2019" name="Sci. Rep.">
        <title>Orb-weaving spider Araneus ventricosus genome elucidates the spidroin gene catalogue.</title>
        <authorList>
            <person name="Kono N."/>
            <person name="Nakamura H."/>
            <person name="Ohtoshi R."/>
            <person name="Moran D.A.P."/>
            <person name="Shinohara A."/>
            <person name="Yoshida Y."/>
            <person name="Fujiwara M."/>
            <person name="Mori M."/>
            <person name="Tomita M."/>
            <person name="Arakawa K."/>
        </authorList>
    </citation>
    <scope>NUCLEOTIDE SEQUENCE [LARGE SCALE GENOMIC DNA]</scope>
</reference>
<organism evidence="2 3">
    <name type="scientific">Araneus ventricosus</name>
    <name type="common">Orbweaver spider</name>
    <name type="synonym">Epeira ventricosa</name>
    <dbReference type="NCBI Taxonomy" id="182803"/>
    <lineage>
        <taxon>Eukaryota</taxon>
        <taxon>Metazoa</taxon>
        <taxon>Ecdysozoa</taxon>
        <taxon>Arthropoda</taxon>
        <taxon>Chelicerata</taxon>
        <taxon>Arachnida</taxon>
        <taxon>Araneae</taxon>
        <taxon>Araneomorphae</taxon>
        <taxon>Entelegynae</taxon>
        <taxon>Araneoidea</taxon>
        <taxon>Araneidae</taxon>
        <taxon>Araneus</taxon>
    </lineage>
</organism>
<dbReference type="AlphaFoldDB" id="A0A4Y2G8N2"/>